<evidence type="ECO:0000256" key="2">
    <source>
        <dbReference type="SAM" id="SignalP"/>
    </source>
</evidence>
<name>A0A6G8Q7R1_9ACTN</name>
<dbReference type="Proteomes" id="UP000501452">
    <property type="component" value="Chromosome"/>
</dbReference>
<feature type="chain" id="PRO_5026300145" evidence="2">
    <location>
        <begin position="26"/>
        <end position="159"/>
    </location>
</feature>
<feature type="signal peptide" evidence="2">
    <location>
        <begin position="1"/>
        <end position="25"/>
    </location>
</feature>
<keyword evidence="2" id="KW-0732">Signal</keyword>
<organism evidence="3 4">
    <name type="scientific">Rubrobacter tropicus</name>
    <dbReference type="NCBI Taxonomy" id="2653851"/>
    <lineage>
        <taxon>Bacteria</taxon>
        <taxon>Bacillati</taxon>
        <taxon>Actinomycetota</taxon>
        <taxon>Rubrobacteria</taxon>
        <taxon>Rubrobacterales</taxon>
        <taxon>Rubrobacteraceae</taxon>
        <taxon>Rubrobacter</taxon>
    </lineage>
</organism>
<gene>
    <name evidence="3" type="ORF">GBA63_07630</name>
</gene>
<dbReference type="KEGG" id="rub:GBA63_07630"/>
<dbReference type="EMBL" id="CP045119">
    <property type="protein sequence ID" value="QIN82524.1"/>
    <property type="molecule type" value="Genomic_DNA"/>
</dbReference>
<evidence type="ECO:0000313" key="4">
    <source>
        <dbReference type="Proteomes" id="UP000501452"/>
    </source>
</evidence>
<dbReference type="RefSeq" id="WP_166174946.1">
    <property type="nucleotide sequence ID" value="NZ_CP045119.1"/>
</dbReference>
<accession>A0A6G8Q7R1</accession>
<dbReference type="AlphaFoldDB" id="A0A6G8Q7R1"/>
<proteinExistence type="predicted"/>
<reference evidence="3 4" key="1">
    <citation type="submission" date="2019-10" db="EMBL/GenBank/DDBJ databases">
        <title>Rubrobacter sp nov SCSIO 52090 isolated from a deep-sea sediment in the South China Sea.</title>
        <authorList>
            <person name="Chen R.W."/>
        </authorList>
    </citation>
    <scope>NUCLEOTIDE SEQUENCE [LARGE SCALE GENOMIC DNA]</scope>
    <source>
        <strain evidence="3 4">SCSIO 52909</strain>
    </source>
</reference>
<evidence type="ECO:0000256" key="1">
    <source>
        <dbReference type="SAM" id="MobiDB-lite"/>
    </source>
</evidence>
<protein>
    <submittedName>
        <fullName evidence="3">Uncharacterized protein</fullName>
    </submittedName>
</protein>
<feature type="region of interest" description="Disordered" evidence="1">
    <location>
        <begin position="26"/>
        <end position="60"/>
    </location>
</feature>
<keyword evidence="4" id="KW-1185">Reference proteome</keyword>
<sequence>MSVRSFLVVAVAALVLITAGATALAQDTKKGSPPDISRPPVVKPDPTKNECPNAEPDKLPPRAIAGATRAALTSVPEIYGVPRSEDRYAEAAFRGLQAPLKKFHKTACPNRPKYGKLLQKRSVQVDMVFPKYESSASLSEHRVLVARFDGEYRVWGVYR</sequence>
<evidence type="ECO:0000313" key="3">
    <source>
        <dbReference type="EMBL" id="QIN82524.1"/>
    </source>
</evidence>